<evidence type="ECO:0000256" key="2">
    <source>
        <dbReference type="PROSITE-ProRule" id="PRU00117"/>
    </source>
</evidence>
<name>A0A6A5GMA1_CAERE</name>
<organism evidence="5 6">
    <name type="scientific">Caenorhabditis remanei</name>
    <name type="common">Caenorhabditis vulgaris</name>
    <dbReference type="NCBI Taxonomy" id="31234"/>
    <lineage>
        <taxon>Eukaryota</taxon>
        <taxon>Metazoa</taxon>
        <taxon>Ecdysozoa</taxon>
        <taxon>Nematoda</taxon>
        <taxon>Chromadorea</taxon>
        <taxon>Rhabditida</taxon>
        <taxon>Rhabditina</taxon>
        <taxon>Rhabditomorpha</taxon>
        <taxon>Rhabditoidea</taxon>
        <taxon>Rhabditidae</taxon>
        <taxon>Peloderinae</taxon>
        <taxon>Caenorhabditis</taxon>
    </lineage>
</organism>
<dbReference type="AlphaFoldDB" id="A0A6A5GMA1"/>
<keyword evidence="1" id="KW-0677">Repeat</keyword>
<feature type="domain" description="K Homology" evidence="4">
    <location>
        <begin position="71"/>
        <end position="144"/>
    </location>
</feature>
<feature type="domain" description="K Homology" evidence="4">
    <location>
        <begin position="162"/>
        <end position="236"/>
    </location>
</feature>
<dbReference type="Pfam" id="PF00013">
    <property type="entry name" value="KH_1"/>
    <property type="match status" value="1"/>
</dbReference>
<evidence type="ECO:0000256" key="3">
    <source>
        <dbReference type="SAM" id="MobiDB-lite"/>
    </source>
</evidence>
<dbReference type="SMART" id="SM00322">
    <property type="entry name" value="KH"/>
    <property type="match status" value="2"/>
</dbReference>
<proteinExistence type="predicted"/>
<dbReference type="PROSITE" id="PS50084">
    <property type="entry name" value="KH_TYPE_1"/>
    <property type="match status" value="1"/>
</dbReference>
<feature type="region of interest" description="Disordered" evidence="3">
    <location>
        <begin position="1"/>
        <end position="72"/>
    </location>
</feature>
<protein>
    <recommendedName>
        <fullName evidence="4">K Homology domain-containing protein</fullName>
    </recommendedName>
</protein>
<dbReference type="Proteomes" id="UP000483820">
    <property type="component" value="Chromosome IV"/>
</dbReference>
<dbReference type="KEGG" id="crq:GCK72_012082"/>
<feature type="compositionally biased region" description="Basic and acidic residues" evidence="3">
    <location>
        <begin position="8"/>
        <end position="17"/>
    </location>
</feature>
<feature type="region of interest" description="Disordered" evidence="3">
    <location>
        <begin position="332"/>
        <end position="379"/>
    </location>
</feature>
<evidence type="ECO:0000313" key="5">
    <source>
        <dbReference type="EMBL" id="KAF1755632.1"/>
    </source>
</evidence>
<dbReference type="Gene3D" id="3.30.1370.10">
    <property type="entry name" value="K Homology domain, type 1"/>
    <property type="match status" value="2"/>
</dbReference>
<dbReference type="GO" id="GO:0003723">
    <property type="term" value="F:RNA binding"/>
    <property type="evidence" value="ECO:0007669"/>
    <property type="project" value="UniProtKB-UniRule"/>
</dbReference>
<dbReference type="EMBL" id="WUAV01000004">
    <property type="protein sequence ID" value="KAF1755632.1"/>
    <property type="molecule type" value="Genomic_DNA"/>
</dbReference>
<evidence type="ECO:0000313" key="6">
    <source>
        <dbReference type="Proteomes" id="UP000483820"/>
    </source>
</evidence>
<evidence type="ECO:0000256" key="1">
    <source>
        <dbReference type="ARBA" id="ARBA00022737"/>
    </source>
</evidence>
<dbReference type="InterPro" id="IPR036612">
    <property type="entry name" value="KH_dom_type_1_sf"/>
</dbReference>
<dbReference type="InterPro" id="IPR004088">
    <property type="entry name" value="KH_dom_type_1"/>
</dbReference>
<feature type="compositionally biased region" description="Basic and acidic residues" evidence="3">
    <location>
        <begin position="238"/>
        <end position="256"/>
    </location>
</feature>
<dbReference type="GeneID" id="9819127"/>
<reference evidence="5 6" key="1">
    <citation type="submission" date="2019-12" db="EMBL/GenBank/DDBJ databases">
        <title>Chromosome-level assembly of the Caenorhabditis remanei genome.</title>
        <authorList>
            <person name="Teterina A.A."/>
            <person name="Willis J.H."/>
            <person name="Phillips P.C."/>
        </authorList>
    </citation>
    <scope>NUCLEOTIDE SEQUENCE [LARGE SCALE GENOMIC DNA]</scope>
    <source>
        <strain evidence="5 6">PX506</strain>
        <tissue evidence="5">Whole organism</tissue>
    </source>
</reference>
<feature type="region of interest" description="Disordered" evidence="3">
    <location>
        <begin position="238"/>
        <end position="257"/>
    </location>
</feature>
<dbReference type="InterPro" id="IPR004087">
    <property type="entry name" value="KH_dom"/>
</dbReference>
<dbReference type="CTD" id="9819127"/>
<feature type="compositionally biased region" description="Polar residues" evidence="3">
    <location>
        <begin position="47"/>
        <end position="62"/>
    </location>
</feature>
<comment type="caution">
    <text evidence="5">The sequence shown here is derived from an EMBL/GenBank/DDBJ whole genome shotgun (WGS) entry which is preliminary data.</text>
</comment>
<dbReference type="RefSeq" id="XP_053583609.1">
    <property type="nucleotide sequence ID" value="XM_053728837.1"/>
</dbReference>
<keyword evidence="2" id="KW-0694">RNA-binding</keyword>
<dbReference type="SUPFAM" id="SSF54791">
    <property type="entry name" value="Eukaryotic type KH-domain (KH-domain type I)"/>
    <property type="match status" value="1"/>
</dbReference>
<gene>
    <name evidence="5" type="ORF">GCK72_012082</name>
</gene>
<dbReference type="PANTHER" id="PTHR10288">
    <property type="entry name" value="KH DOMAIN CONTAINING RNA BINDING PROTEIN"/>
    <property type="match status" value="1"/>
</dbReference>
<evidence type="ECO:0000259" key="4">
    <source>
        <dbReference type="SMART" id="SM00322"/>
    </source>
</evidence>
<sequence length="379" mass="42460">MNSINDASIKKITESNRIKKKKPNPRSVKCRQQEKEGTTKPTPPSSRPQNATDGPANKNANCGQEDEDGDRPLSIKFLIPSSTVGAIIGKNGEAMNNLRKNHKCQIQITKEGDTYPGTTENICFMKGRLNGIMAVIESIQDKIRKKCGNKTGNDEYDFDTPRGNEMKIVVPNTSAKMIRAKDKTLIKLIRKRFTCQIEIYPKDVSVAVKRERVVTVAHEESATLLKAVRRVLRKVASDPHHSSDIKKEDFAQKTPKDPSSCIFSANECFNRLKEEYRRTGKVDCCPARDREHPIVADVKQWVIEYKKLLSKSPPKRDDPYDFTAAYNRAREAAEGRRFGAKEPTSGEDSEESQSPLSFSDFFGRLSPKSPGSAESPKSP</sequence>
<accession>A0A6A5GMA1</accession>